<dbReference type="AlphaFoldDB" id="A0A5C5ZU18"/>
<evidence type="ECO:0000313" key="2">
    <source>
        <dbReference type="EMBL" id="TWT89603.1"/>
    </source>
</evidence>
<name>A0A5C5ZU18_9BACT</name>
<gene>
    <name evidence="2" type="ORF">Pla52n_67310</name>
</gene>
<keyword evidence="1" id="KW-0472">Membrane</keyword>
<dbReference type="EMBL" id="SJPN01000020">
    <property type="protein sequence ID" value="TWT89603.1"/>
    <property type="molecule type" value="Genomic_DNA"/>
</dbReference>
<keyword evidence="1" id="KW-1133">Transmembrane helix</keyword>
<sequence>MENLSPRRGDRGRSPNELMQPQQAVASQLSFTRLSRSGYYYCDRYLLVEDVRAWQLDFVAIPWFRLLGYSLLIGTLFLLFGFAAIELNSEPIPWGVIVLGSVIIPAPFYFPIIRRAATRRYRPFLLYSKNTASICLFGGKQTIPLDDVHAVVDATFSDDDGDSVSEIQLSIANGNGLTSLCLVSTLGGAESDLRQVAQGIADAINRPHITFDDRVRIRREMGEPADARESPS</sequence>
<evidence type="ECO:0000256" key="1">
    <source>
        <dbReference type="SAM" id="Phobius"/>
    </source>
</evidence>
<reference evidence="2 3" key="1">
    <citation type="submission" date="2019-02" db="EMBL/GenBank/DDBJ databases">
        <title>Deep-cultivation of Planctomycetes and their phenomic and genomic characterization uncovers novel biology.</title>
        <authorList>
            <person name="Wiegand S."/>
            <person name="Jogler M."/>
            <person name="Boedeker C."/>
            <person name="Pinto D."/>
            <person name="Vollmers J."/>
            <person name="Rivas-Marin E."/>
            <person name="Kohn T."/>
            <person name="Peeters S.H."/>
            <person name="Heuer A."/>
            <person name="Rast P."/>
            <person name="Oberbeckmann S."/>
            <person name="Bunk B."/>
            <person name="Jeske O."/>
            <person name="Meyerdierks A."/>
            <person name="Storesund J.E."/>
            <person name="Kallscheuer N."/>
            <person name="Luecker S."/>
            <person name="Lage O.M."/>
            <person name="Pohl T."/>
            <person name="Merkel B.J."/>
            <person name="Hornburger P."/>
            <person name="Mueller R.-W."/>
            <person name="Bruemmer F."/>
            <person name="Labrenz M."/>
            <person name="Spormann A.M."/>
            <person name="Op Den Camp H."/>
            <person name="Overmann J."/>
            <person name="Amann R."/>
            <person name="Jetten M.S.M."/>
            <person name="Mascher T."/>
            <person name="Medema M.H."/>
            <person name="Devos D.P."/>
            <person name="Kaster A.-K."/>
            <person name="Ovreas L."/>
            <person name="Rohde M."/>
            <person name="Galperin M.Y."/>
            <person name="Jogler C."/>
        </authorList>
    </citation>
    <scope>NUCLEOTIDE SEQUENCE [LARGE SCALE GENOMIC DNA]</scope>
    <source>
        <strain evidence="2 3">Pla52n</strain>
    </source>
</reference>
<organism evidence="2 3">
    <name type="scientific">Stieleria varia</name>
    <dbReference type="NCBI Taxonomy" id="2528005"/>
    <lineage>
        <taxon>Bacteria</taxon>
        <taxon>Pseudomonadati</taxon>
        <taxon>Planctomycetota</taxon>
        <taxon>Planctomycetia</taxon>
        <taxon>Pirellulales</taxon>
        <taxon>Pirellulaceae</taxon>
        <taxon>Stieleria</taxon>
    </lineage>
</organism>
<proteinExistence type="predicted"/>
<evidence type="ECO:0000313" key="3">
    <source>
        <dbReference type="Proteomes" id="UP000320176"/>
    </source>
</evidence>
<accession>A0A5C5ZU18</accession>
<keyword evidence="3" id="KW-1185">Reference proteome</keyword>
<keyword evidence="1" id="KW-0812">Transmembrane</keyword>
<protein>
    <submittedName>
        <fullName evidence="2">Uncharacterized protein</fullName>
    </submittedName>
</protein>
<dbReference type="Proteomes" id="UP000320176">
    <property type="component" value="Unassembled WGS sequence"/>
</dbReference>
<feature type="transmembrane region" description="Helical" evidence="1">
    <location>
        <begin position="91"/>
        <end position="112"/>
    </location>
</feature>
<feature type="transmembrane region" description="Helical" evidence="1">
    <location>
        <begin position="66"/>
        <end position="85"/>
    </location>
</feature>
<comment type="caution">
    <text evidence="2">The sequence shown here is derived from an EMBL/GenBank/DDBJ whole genome shotgun (WGS) entry which is preliminary data.</text>
</comment>